<proteinExistence type="inferred from homology"/>
<dbReference type="PANTHER" id="PTHR11699">
    <property type="entry name" value="ALDEHYDE DEHYDROGENASE-RELATED"/>
    <property type="match status" value="1"/>
</dbReference>
<feature type="active site" evidence="3">
    <location>
        <position position="247"/>
    </location>
</feature>
<reference evidence="6 7" key="1">
    <citation type="submission" date="2017-02" db="EMBL/GenBank/DDBJ databases">
        <title>Whole genome shotgun sequence of Pantoea agglomerans strain AS1 isolated from a cycad, Zamia floridana in Central Florida, USA.</title>
        <authorList>
            <person name="Lata P."/>
            <person name="Govindarajan S."/>
            <person name="Qi F."/>
            <person name="Li J.-L."/>
            <person name="Maurya S.K."/>
            <person name="Sahoo M.K."/>
        </authorList>
    </citation>
    <scope>NUCLEOTIDE SEQUENCE [LARGE SCALE GENOMIC DNA]</scope>
    <source>
        <strain evidence="6 7">AS1</strain>
    </source>
</reference>
<keyword evidence="7" id="KW-1185">Reference proteome</keyword>
<dbReference type="InterPro" id="IPR015657">
    <property type="entry name" value="Aminobutyraldehyde_DH"/>
</dbReference>
<dbReference type="InterPro" id="IPR029510">
    <property type="entry name" value="Ald_DH_CS_GLU"/>
</dbReference>
<dbReference type="FunFam" id="3.40.605.10:FF:000007">
    <property type="entry name" value="NAD/NADP-dependent betaine aldehyde dehydrogenase"/>
    <property type="match status" value="1"/>
</dbReference>
<dbReference type="PROSITE" id="PS00687">
    <property type="entry name" value="ALDEHYDE_DEHYDR_GLU"/>
    <property type="match status" value="1"/>
</dbReference>
<dbReference type="InterPro" id="IPR016161">
    <property type="entry name" value="Ald_DH/histidinol_DH"/>
</dbReference>
<evidence type="ECO:0000313" key="6">
    <source>
        <dbReference type="EMBL" id="OQP33268.1"/>
    </source>
</evidence>
<dbReference type="Proteomes" id="UP000192769">
    <property type="component" value="Unassembled WGS sequence"/>
</dbReference>
<dbReference type="GO" id="GO:0016620">
    <property type="term" value="F:oxidoreductase activity, acting on the aldehyde or oxo group of donors, NAD or NADP as acceptor"/>
    <property type="evidence" value="ECO:0007669"/>
    <property type="project" value="InterPro"/>
</dbReference>
<comment type="similarity">
    <text evidence="1 4">Belongs to the aldehyde dehydrogenase family.</text>
</comment>
<dbReference type="InterPro" id="IPR016163">
    <property type="entry name" value="Ald_DH_C"/>
</dbReference>
<dbReference type="Pfam" id="PF00171">
    <property type="entry name" value="Aldedh"/>
    <property type="match status" value="1"/>
</dbReference>
<dbReference type="EMBL" id="MWUE01000017">
    <property type="protein sequence ID" value="OQP33268.1"/>
    <property type="molecule type" value="Genomic_DNA"/>
</dbReference>
<name>A0A1V9DHG8_9GAMM</name>
<dbReference type="OrthoDB" id="9812625at2"/>
<dbReference type="InterPro" id="IPR016160">
    <property type="entry name" value="Ald_DH_CS_CYS"/>
</dbReference>
<protein>
    <submittedName>
        <fullName evidence="6">Gamma-aminobutyraldehyde dehydrogenase</fullName>
    </submittedName>
</protein>
<dbReference type="AlphaFoldDB" id="A0A1V9DHG8"/>
<dbReference type="PROSITE" id="PS00070">
    <property type="entry name" value="ALDEHYDE_DEHYDR_CYS"/>
    <property type="match status" value="1"/>
</dbReference>
<feature type="domain" description="Aldehyde dehydrogenase" evidence="5">
    <location>
        <begin position="12"/>
        <end position="469"/>
    </location>
</feature>
<dbReference type="RefSeq" id="WP_081139521.1">
    <property type="nucleotide sequence ID" value="NZ_MWUE01000017.1"/>
</dbReference>
<dbReference type="CDD" id="cd07092">
    <property type="entry name" value="ALDH_ABALDH-YdcW"/>
    <property type="match status" value="1"/>
</dbReference>
<dbReference type="InterPro" id="IPR016162">
    <property type="entry name" value="Ald_DH_N"/>
</dbReference>
<keyword evidence="2 4" id="KW-0560">Oxidoreductase</keyword>
<dbReference type="NCBIfam" id="NF010000">
    <property type="entry name" value="PRK13473.1"/>
    <property type="match status" value="1"/>
</dbReference>
<gene>
    <name evidence="6" type="ORF">B2J69_12005</name>
</gene>
<evidence type="ECO:0000256" key="1">
    <source>
        <dbReference type="ARBA" id="ARBA00009986"/>
    </source>
</evidence>
<evidence type="ECO:0000313" key="7">
    <source>
        <dbReference type="Proteomes" id="UP000192769"/>
    </source>
</evidence>
<organism evidence="6 7">
    <name type="scientific">Pantoea latae</name>
    <dbReference type="NCBI Taxonomy" id="1964541"/>
    <lineage>
        <taxon>Bacteria</taxon>
        <taxon>Pseudomonadati</taxon>
        <taxon>Pseudomonadota</taxon>
        <taxon>Gammaproteobacteria</taxon>
        <taxon>Enterobacterales</taxon>
        <taxon>Erwiniaceae</taxon>
        <taxon>Pantoea</taxon>
    </lineage>
</organism>
<dbReference type="Gene3D" id="3.40.605.10">
    <property type="entry name" value="Aldehyde Dehydrogenase, Chain A, domain 1"/>
    <property type="match status" value="1"/>
</dbReference>
<evidence type="ECO:0000256" key="2">
    <source>
        <dbReference type="ARBA" id="ARBA00023002"/>
    </source>
</evidence>
<dbReference type="SUPFAM" id="SSF53720">
    <property type="entry name" value="ALDH-like"/>
    <property type="match status" value="1"/>
</dbReference>
<evidence type="ECO:0000256" key="4">
    <source>
        <dbReference type="RuleBase" id="RU003345"/>
    </source>
</evidence>
<dbReference type="Gene3D" id="3.40.309.10">
    <property type="entry name" value="Aldehyde Dehydrogenase, Chain A, domain 2"/>
    <property type="match status" value="1"/>
</dbReference>
<accession>A0A1V9DHG8</accession>
<evidence type="ECO:0000256" key="3">
    <source>
        <dbReference type="PROSITE-ProRule" id="PRU10007"/>
    </source>
</evidence>
<dbReference type="FunFam" id="3.40.309.10:FF:000009">
    <property type="entry name" value="Aldehyde dehydrogenase A"/>
    <property type="match status" value="1"/>
</dbReference>
<sequence>MQTLQHFINGQYVSSQGSDFFDLVSPVDGEIYAQSPNGGKAEVDLAYAAAEQAFIVWKKSTPAERQKALLKLADEIEKNITRLAEWQSKETGQLKHFIEKEEIAASCDAIRFFAGAARCLEGKAAGEYAAGFTSVIRREPLGIVGQVAPWNYPFMMAVWKIAPALAAGNTVVLKPSDTTPVSTLLLAELAAPFFPAGAFNVVLGKAETGSLVVSNPVASLVSITGSVRAGLQVAASAAANLTKAHLELGGKAPVIVFADADMAKAVETITTAGFFNAGQDCTAATRILVEDSAYETFLEKLVARTREIRFGTPDDRDALYGALNSRNQLDQVSGFIARLPAHAKIETGGRAGKGPGYYFEPTIISGLEQHDEAIQHEVFGPVMTIQRFSDEADALNKANDVEYGLAASVWTRHHGRAQRFSIELDFGTVWINNHIPLCAEMPHGGFKKSGYGKDLSSYSLDEYTRVKHIMCDINH</sequence>
<evidence type="ECO:0000259" key="5">
    <source>
        <dbReference type="Pfam" id="PF00171"/>
    </source>
</evidence>
<comment type="caution">
    <text evidence="6">The sequence shown here is derived from an EMBL/GenBank/DDBJ whole genome shotgun (WGS) entry which is preliminary data.</text>
</comment>
<dbReference type="InterPro" id="IPR015590">
    <property type="entry name" value="Aldehyde_DH_dom"/>
</dbReference>